<dbReference type="AlphaFoldDB" id="A0A6J7HAM5"/>
<organism evidence="2">
    <name type="scientific">freshwater metagenome</name>
    <dbReference type="NCBI Taxonomy" id="449393"/>
    <lineage>
        <taxon>unclassified sequences</taxon>
        <taxon>metagenomes</taxon>
        <taxon>ecological metagenomes</taxon>
    </lineage>
</organism>
<feature type="compositionally biased region" description="Basic and acidic residues" evidence="1">
    <location>
        <begin position="47"/>
        <end position="64"/>
    </location>
</feature>
<sequence length="64" mass="7202">MSSLRRNAELPEFLFAVVHARKDALRNRAEVVIVELLTLRGFGAKEGASRSDQIRTSKEEAFVD</sequence>
<accession>A0A6J7HAM5</accession>
<evidence type="ECO:0000256" key="1">
    <source>
        <dbReference type="SAM" id="MobiDB-lite"/>
    </source>
</evidence>
<feature type="region of interest" description="Disordered" evidence="1">
    <location>
        <begin position="45"/>
        <end position="64"/>
    </location>
</feature>
<name>A0A6J7HAM5_9ZZZZ</name>
<evidence type="ECO:0000313" key="2">
    <source>
        <dbReference type="EMBL" id="CAB4913585.1"/>
    </source>
</evidence>
<dbReference type="EMBL" id="CAFBMG010000158">
    <property type="protein sequence ID" value="CAB4913585.1"/>
    <property type="molecule type" value="Genomic_DNA"/>
</dbReference>
<reference evidence="2" key="1">
    <citation type="submission" date="2020-05" db="EMBL/GenBank/DDBJ databases">
        <authorList>
            <person name="Chiriac C."/>
            <person name="Salcher M."/>
            <person name="Ghai R."/>
            <person name="Kavagutti S V."/>
        </authorList>
    </citation>
    <scope>NUCLEOTIDE SEQUENCE</scope>
</reference>
<gene>
    <name evidence="2" type="ORF">UFOPK3519_01568</name>
</gene>
<proteinExistence type="predicted"/>
<protein>
    <submittedName>
        <fullName evidence="2">Unannotated protein</fullName>
    </submittedName>
</protein>